<comment type="caution">
    <text evidence="4">The sequence shown here is derived from an EMBL/GenBank/DDBJ whole genome shotgun (WGS) entry which is preliminary data.</text>
</comment>
<dbReference type="InterPro" id="IPR019775">
    <property type="entry name" value="WD40_repeat_CS"/>
</dbReference>
<evidence type="ECO:0000256" key="1">
    <source>
        <dbReference type="ARBA" id="ARBA00022574"/>
    </source>
</evidence>
<dbReference type="Proteomes" id="UP000318571">
    <property type="component" value="Chromosome 3"/>
</dbReference>
<dbReference type="PANTHER" id="PTHR44006">
    <property type="entry name" value="U5 SMALL NUCLEAR RIBONUCLEOPROTEIN 40 KDA PROTEIN"/>
    <property type="match status" value="1"/>
</dbReference>
<dbReference type="Gene3D" id="2.130.10.10">
    <property type="entry name" value="YVTN repeat-like/Quinoprotein amine dehydrogenase"/>
    <property type="match status" value="1"/>
</dbReference>
<accession>A0A553P8B6</accession>
<protein>
    <submittedName>
        <fullName evidence="4">Uncharacterized protein</fullName>
    </submittedName>
</protein>
<dbReference type="PROSITE" id="PS50294">
    <property type="entry name" value="WD_REPEATS_REGION"/>
    <property type="match status" value="1"/>
</dbReference>
<dbReference type="InterPro" id="IPR036322">
    <property type="entry name" value="WD40_repeat_dom_sf"/>
</dbReference>
<dbReference type="AlphaFoldDB" id="A0A553P8B6"/>
<keyword evidence="1 3" id="KW-0853">WD repeat</keyword>
<keyword evidence="2" id="KW-0677">Repeat</keyword>
<dbReference type="STRING" id="6832.A0A553P8B6"/>
<reference evidence="4 5" key="1">
    <citation type="journal article" date="2018" name="Nat. Ecol. Evol.">
        <title>Genomic signatures of mitonuclear coevolution across populations of Tigriopus californicus.</title>
        <authorList>
            <person name="Barreto F.S."/>
            <person name="Watson E.T."/>
            <person name="Lima T.G."/>
            <person name="Willett C.S."/>
            <person name="Edmands S."/>
            <person name="Li W."/>
            <person name="Burton R.S."/>
        </authorList>
    </citation>
    <scope>NUCLEOTIDE SEQUENCE [LARGE SCALE GENOMIC DNA]</scope>
    <source>
        <strain evidence="4 5">San Diego</strain>
    </source>
</reference>
<gene>
    <name evidence="4" type="ORF">TCAL_14622</name>
</gene>
<dbReference type="InterPro" id="IPR015943">
    <property type="entry name" value="WD40/YVTN_repeat-like_dom_sf"/>
</dbReference>
<dbReference type="EMBL" id="VCGU01000007">
    <property type="protein sequence ID" value="TRY73931.1"/>
    <property type="molecule type" value="Genomic_DNA"/>
</dbReference>
<dbReference type="SMART" id="SM00320">
    <property type="entry name" value="WD40"/>
    <property type="match status" value="2"/>
</dbReference>
<evidence type="ECO:0000256" key="2">
    <source>
        <dbReference type="ARBA" id="ARBA00022737"/>
    </source>
</evidence>
<dbReference type="PROSITE" id="PS00678">
    <property type="entry name" value="WD_REPEATS_1"/>
    <property type="match status" value="1"/>
</dbReference>
<dbReference type="GO" id="GO:0003723">
    <property type="term" value="F:RNA binding"/>
    <property type="evidence" value="ECO:0007669"/>
    <property type="project" value="TreeGrafter"/>
</dbReference>
<dbReference type="Pfam" id="PF00400">
    <property type="entry name" value="WD40"/>
    <property type="match status" value="2"/>
</dbReference>
<evidence type="ECO:0000313" key="4">
    <source>
        <dbReference type="EMBL" id="TRY73931.1"/>
    </source>
</evidence>
<name>A0A553P8B6_TIGCA</name>
<organism evidence="4 5">
    <name type="scientific">Tigriopus californicus</name>
    <name type="common">Marine copepod</name>
    <dbReference type="NCBI Taxonomy" id="6832"/>
    <lineage>
        <taxon>Eukaryota</taxon>
        <taxon>Metazoa</taxon>
        <taxon>Ecdysozoa</taxon>
        <taxon>Arthropoda</taxon>
        <taxon>Crustacea</taxon>
        <taxon>Multicrustacea</taxon>
        <taxon>Hexanauplia</taxon>
        <taxon>Copepoda</taxon>
        <taxon>Harpacticoida</taxon>
        <taxon>Harpacticidae</taxon>
        <taxon>Tigriopus</taxon>
    </lineage>
</organism>
<dbReference type="SUPFAM" id="SSF50978">
    <property type="entry name" value="WD40 repeat-like"/>
    <property type="match status" value="1"/>
</dbReference>
<evidence type="ECO:0000313" key="5">
    <source>
        <dbReference type="Proteomes" id="UP000318571"/>
    </source>
</evidence>
<dbReference type="InterPro" id="IPR001680">
    <property type="entry name" value="WD40_rpt"/>
</dbReference>
<evidence type="ECO:0000256" key="3">
    <source>
        <dbReference type="PROSITE-ProRule" id="PRU00221"/>
    </source>
</evidence>
<dbReference type="PANTHER" id="PTHR44006:SF1">
    <property type="entry name" value="U5 SMALL NUCLEAR RIBONUCLEOPROTEIN 40 KDA PROTEIN"/>
    <property type="match status" value="1"/>
</dbReference>
<dbReference type="GO" id="GO:0071013">
    <property type="term" value="C:catalytic step 2 spliceosome"/>
    <property type="evidence" value="ECO:0007669"/>
    <property type="project" value="TreeGrafter"/>
</dbReference>
<keyword evidence="5" id="KW-1185">Reference proteome</keyword>
<dbReference type="OrthoDB" id="273067at2759"/>
<feature type="repeat" description="WD" evidence="3">
    <location>
        <begin position="119"/>
        <end position="159"/>
    </location>
</feature>
<proteinExistence type="predicted"/>
<dbReference type="InterPro" id="IPR052234">
    <property type="entry name" value="U5_snRNP_Component"/>
</dbReference>
<sequence length="393" mass="45195">MDQGNHNYLQIIFNLNRIGFNQITERIILDLDYFSLIQFKRSAKFVYTYLKNTKLESKVYHRKLKSDWNQELPEPTKFQTNDTVPLYAEFFANERKFLCSLGHRICKYDIATQSEELIFTGHKSIVTCLEVINDEYLISGGYDGTLIVWDLITTEILDEKQLFGRLSVIKFQDDFLVTGHFSNPRTGDVGCVSIRKFQGPKSMPVVFSMFDELLPVVTLDFVVRSGLIAILEWKGTYEGVESGMVSVYKFASKDYIGSLSDDVRGNYTICRFHRDDQLVTGDQDSMIKIWRITQADRIQCVRSIKIQDSIVMGISVRSGRILSRSIKGNTLVCQIPEENETETNDFQLLLHKTQTVMLGFLQPLVLGDRSFLVGHATNVLMLYDVWKSKIDEM</sequence>
<dbReference type="PROSITE" id="PS50082">
    <property type="entry name" value="WD_REPEATS_2"/>
    <property type="match status" value="1"/>
</dbReference>